<dbReference type="EMBL" id="OY882879">
    <property type="protein sequence ID" value="CAK6450323.1"/>
    <property type="molecule type" value="Genomic_DNA"/>
</dbReference>
<reference evidence="1" key="1">
    <citation type="submission" date="2023-12" db="EMBL/GenBank/DDBJ databases">
        <authorList>
            <person name="Brown T."/>
        </authorList>
    </citation>
    <scope>NUCLEOTIDE SEQUENCE</scope>
</reference>
<organism evidence="1 2">
    <name type="scientific">Pipistrellus nathusii</name>
    <name type="common">Nathusius' pipistrelle</name>
    <dbReference type="NCBI Taxonomy" id="59473"/>
    <lineage>
        <taxon>Eukaryota</taxon>
        <taxon>Metazoa</taxon>
        <taxon>Chordata</taxon>
        <taxon>Craniata</taxon>
        <taxon>Vertebrata</taxon>
        <taxon>Euteleostomi</taxon>
        <taxon>Mammalia</taxon>
        <taxon>Eutheria</taxon>
        <taxon>Laurasiatheria</taxon>
        <taxon>Chiroptera</taxon>
        <taxon>Yangochiroptera</taxon>
        <taxon>Vespertilionidae</taxon>
        <taxon>Pipistrellus</taxon>
    </lineage>
</organism>
<evidence type="ECO:0000313" key="1">
    <source>
        <dbReference type="EMBL" id="CAK6450323.1"/>
    </source>
</evidence>
<evidence type="ECO:0000313" key="2">
    <source>
        <dbReference type="Proteomes" id="UP001314169"/>
    </source>
</evidence>
<keyword evidence="2" id="KW-1185">Reference proteome</keyword>
<proteinExistence type="predicted"/>
<accession>A0ABP0AKX6</accession>
<sequence length="134" mass="14823">MVEGGGLTRKGWLKRRVDEEWREEGAVARWHEKEELLAEGGEVTVWKQTGKTRAQTPPPSLRVPMVWECEQCPLGGRAGKAVSSFGGDSGFSASRHGGRKPFSVKFIFSGIVSFEGKGASKGYREEWERALVGR</sequence>
<name>A0ABP0AKX6_PIPNA</name>
<protein>
    <submittedName>
        <fullName evidence="1">Uncharacterized protein</fullName>
    </submittedName>
</protein>
<gene>
    <name evidence="1" type="ORF">MPIPNATIZW_LOCUS18629</name>
</gene>
<dbReference type="Proteomes" id="UP001314169">
    <property type="component" value="Chromosome X"/>
</dbReference>